<feature type="chain" id="PRO_5040399565" evidence="1">
    <location>
        <begin position="18"/>
        <end position="172"/>
    </location>
</feature>
<accession>A0A9P9J3M0</accession>
<dbReference type="Proteomes" id="UP000738349">
    <property type="component" value="Unassembled WGS sequence"/>
</dbReference>
<comment type="caution">
    <text evidence="2">The sequence shown here is derived from an EMBL/GenBank/DDBJ whole genome shotgun (WGS) entry which is preliminary data.</text>
</comment>
<proteinExistence type="predicted"/>
<reference evidence="2" key="1">
    <citation type="journal article" date="2021" name="Nat. Commun.">
        <title>Genetic determinants of endophytism in the Arabidopsis root mycobiome.</title>
        <authorList>
            <person name="Mesny F."/>
            <person name="Miyauchi S."/>
            <person name="Thiergart T."/>
            <person name="Pickel B."/>
            <person name="Atanasova L."/>
            <person name="Karlsson M."/>
            <person name="Huettel B."/>
            <person name="Barry K.W."/>
            <person name="Haridas S."/>
            <person name="Chen C."/>
            <person name="Bauer D."/>
            <person name="Andreopoulos W."/>
            <person name="Pangilinan J."/>
            <person name="LaButti K."/>
            <person name="Riley R."/>
            <person name="Lipzen A."/>
            <person name="Clum A."/>
            <person name="Drula E."/>
            <person name="Henrissat B."/>
            <person name="Kohler A."/>
            <person name="Grigoriev I.V."/>
            <person name="Martin F.M."/>
            <person name="Hacquard S."/>
        </authorList>
    </citation>
    <scope>NUCLEOTIDE SEQUENCE</scope>
    <source>
        <strain evidence="2">MPI-CAGE-AT-0147</strain>
    </source>
</reference>
<dbReference type="EMBL" id="JAGMUV010000007">
    <property type="protein sequence ID" value="KAH7148639.1"/>
    <property type="molecule type" value="Genomic_DNA"/>
</dbReference>
<sequence length="172" mass="17872">MKASVNAILLFSYTALAAVASVSPDARVKSLCGELGVMDISSKQLPDGVAMTDIRMCADHPLGRNRTLDTAEGASLAPMDTDDLVSADTTAVPAGNPLEERACYKGAPYGCSDGYCWKACGDTAKGEWCWTARLGGAGSWAKCSSWTDCGTNSVNYGCGKGCLKPFVCGCSC</sequence>
<evidence type="ECO:0000313" key="3">
    <source>
        <dbReference type="Proteomes" id="UP000738349"/>
    </source>
</evidence>
<evidence type="ECO:0000313" key="2">
    <source>
        <dbReference type="EMBL" id="KAH7148639.1"/>
    </source>
</evidence>
<gene>
    <name evidence="2" type="ORF">EDB81DRAFT_883047</name>
</gene>
<dbReference type="OrthoDB" id="3660930at2759"/>
<evidence type="ECO:0000256" key="1">
    <source>
        <dbReference type="SAM" id="SignalP"/>
    </source>
</evidence>
<keyword evidence="1" id="KW-0732">Signal</keyword>
<keyword evidence="3" id="KW-1185">Reference proteome</keyword>
<feature type="signal peptide" evidence="1">
    <location>
        <begin position="1"/>
        <end position="17"/>
    </location>
</feature>
<protein>
    <submittedName>
        <fullName evidence="2">Uncharacterized protein</fullName>
    </submittedName>
</protein>
<name>A0A9P9J3M0_9HYPO</name>
<dbReference type="AlphaFoldDB" id="A0A9P9J3M0"/>
<organism evidence="2 3">
    <name type="scientific">Dactylonectria macrodidyma</name>
    <dbReference type="NCBI Taxonomy" id="307937"/>
    <lineage>
        <taxon>Eukaryota</taxon>
        <taxon>Fungi</taxon>
        <taxon>Dikarya</taxon>
        <taxon>Ascomycota</taxon>
        <taxon>Pezizomycotina</taxon>
        <taxon>Sordariomycetes</taxon>
        <taxon>Hypocreomycetidae</taxon>
        <taxon>Hypocreales</taxon>
        <taxon>Nectriaceae</taxon>
        <taxon>Dactylonectria</taxon>
    </lineage>
</organism>